<keyword evidence="2" id="KW-1185">Reference proteome</keyword>
<feature type="non-terminal residue" evidence="1">
    <location>
        <position position="160"/>
    </location>
</feature>
<proteinExistence type="predicted"/>
<reference evidence="1 2" key="1">
    <citation type="journal article" date="2018" name="Front. Plant Sci.">
        <title>Red Clover (Trifolium pratense) and Zigzag Clover (T. medium) - A Picture of Genomic Similarities and Differences.</title>
        <authorList>
            <person name="Dluhosova J."/>
            <person name="Istvanek J."/>
            <person name="Nedelnik J."/>
            <person name="Repkova J."/>
        </authorList>
    </citation>
    <scope>NUCLEOTIDE SEQUENCE [LARGE SCALE GENOMIC DNA]</scope>
    <source>
        <strain evidence="2">cv. 10/8</strain>
        <tissue evidence="1">Leaf</tissue>
    </source>
</reference>
<protein>
    <submittedName>
        <fullName evidence="1">Mediator of RNA polymerase II transcription subunit</fullName>
    </submittedName>
</protein>
<dbReference type="EMBL" id="LXQA010063279">
    <property type="protein sequence ID" value="MCI06845.1"/>
    <property type="molecule type" value="Genomic_DNA"/>
</dbReference>
<evidence type="ECO:0000313" key="2">
    <source>
        <dbReference type="Proteomes" id="UP000265520"/>
    </source>
</evidence>
<name>A0A392P7H7_9FABA</name>
<organism evidence="1 2">
    <name type="scientific">Trifolium medium</name>
    <dbReference type="NCBI Taxonomy" id="97028"/>
    <lineage>
        <taxon>Eukaryota</taxon>
        <taxon>Viridiplantae</taxon>
        <taxon>Streptophyta</taxon>
        <taxon>Embryophyta</taxon>
        <taxon>Tracheophyta</taxon>
        <taxon>Spermatophyta</taxon>
        <taxon>Magnoliopsida</taxon>
        <taxon>eudicotyledons</taxon>
        <taxon>Gunneridae</taxon>
        <taxon>Pentapetalae</taxon>
        <taxon>rosids</taxon>
        <taxon>fabids</taxon>
        <taxon>Fabales</taxon>
        <taxon>Fabaceae</taxon>
        <taxon>Papilionoideae</taxon>
        <taxon>50 kb inversion clade</taxon>
        <taxon>NPAAA clade</taxon>
        <taxon>Hologalegina</taxon>
        <taxon>IRL clade</taxon>
        <taxon>Trifolieae</taxon>
        <taxon>Trifolium</taxon>
    </lineage>
</organism>
<dbReference type="Proteomes" id="UP000265520">
    <property type="component" value="Unassembled WGS sequence"/>
</dbReference>
<evidence type="ECO:0000313" key="1">
    <source>
        <dbReference type="EMBL" id="MCI06845.1"/>
    </source>
</evidence>
<sequence length="160" mass="17256">MLFLMNLEKLMIIAGNFQDHQVAMPIGSSPCSINQPSKSKGPGNAVQHQTNIALEGFGESINSPKISASGAFSTGTKSNTNRISPLIKESSYQNQVSRKPTLNSEERSPAMQRLIKVLTSISPEALRAAVGEIEEVVHLNEELVDELGLPTFPEGTVLLL</sequence>
<comment type="caution">
    <text evidence="1">The sequence shown here is derived from an EMBL/GenBank/DDBJ whole genome shotgun (WGS) entry which is preliminary data.</text>
</comment>
<accession>A0A392P7H7</accession>
<dbReference type="AlphaFoldDB" id="A0A392P7H7"/>